<evidence type="ECO:0000313" key="2">
    <source>
        <dbReference type="EMBL" id="CAG9977677.1"/>
    </source>
</evidence>
<feature type="domain" description="Heterokaryon incompatibility" evidence="1">
    <location>
        <begin position="87"/>
        <end position="176"/>
    </location>
</feature>
<evidence type="ECO:0000259" key="1">
    <source>
        <dbReference type="Pfam" id="PF06985"/>
    </source>
</evidence>
<dbReference type="AlphaFoldDB" id="A0A9N9XZU3"/>
<dbReference type="InterPro" id="IPR010730">
    <property type="entry name" value="HET"/>
</dbReference>
<dbReference type="Proteomes" id="UP000754883">
    <property type="component" value="Unassembled WGS sequence"/>
</dbReference>
<dbReference type="PANTHER" id="PTHR24148:SF73">
    <property type="entry name" value="HET DOMAIN PROTEIN (AFU_ORTHOLOGUE AFUA_8G01020)"/>
    <property type="match status" value="1"/>
</dbReference>
<sequence>MSVTDEQDMRASQIYRPLDFSKNEIRLIEFEWHEHGDIEAPLRLNLRHASLDDWNPKFVTLRNQNPSVDILKLAQAEENDIFNFEVYSCLSYSRRDWEGEKAIIFINGVATPVDKYLEVALKDVGFSDYVRYLWVEALCINHADTFDRNQHVLRKKTIFGHAWKILAWVNNKEELTDIELGYTHTDIPWKTMDLCDGFMDSGRQDLEEALGVRHRNWGAVEQQDEEIRDDVGERVFALMFDEHLGVAWRKNRKSNSGDEDRHEPEPCNVRFLDVVKSDLLTLLQKEYWSHLEVIQELTENPEQTFLVWGNWEGMPIALPVFLALGDILLKLHEHEDRVYAILDLFPPSISGAVTVDYDQDAAVTVAQFRSVVPGWNCNRLEPRSDSDDDRVCQSLTDKTMKEIRPNLT</sequence>
<dbReference type="EMBL" id="CABFNO020001298">
    <property type="protein sequence ID" value="CAG9977677.1"/>
    <property type="molecule type" value="Genomic_DNA"/>
</dbReference>
<accession>A0A9N9XZU3</accession>
<evidence type="ECO:0000313" key="3">
    <source>
        <dbReference type="Proteomes" id="UP000754883"/>
    </source>
</evidence>
<comment type="caution">
    <text evidence="2">The sequence shown here is derived from an EMBL/GenBank/DDBJ whole genome shotgun (WGS) entry which is preliminary data.</text>
</comment>
<dbReference type="PANTHER" id="PTHR24148">
    <property type="entry name" value="ANKYRIN REPEAT DOMAIN-CONTAINING PROTEIN 39 HOMOLOG-RELATED"/>
    <property type="match status" value="1"/>
</dbReference>
<protein>
    <recommendedName>
        <fullName evidence="1">Heterokaryon incompatibility domain-containing protein</fullName>
    </recommendedName>
</protein>
<dbReference type="OrthoDB" id="265717at2759"/>
<name>A0A9N9XZU3_9HYPO</name>
<proteinExistence type="predicted"/>
<reference evidence="2" key="1">
    <citation type="submission" date="2021-10" db="EMBL/GenBank/DDBJ databases">
        <authorList>
            <person name="Piombo E."/>
        </authorList>
    </citation>
    <scope>NUCLEOTIDE SEQUENCE</scope>
</reference>
<gene>
    <name evidence="2" type="ORF">CBYS24578_00008815</name>
</gene>
<dbReference type="Pfam" id="PF06985">
    <property type="entry name" value="HET"/>
    <property type="match status" value="1"/>
</dbReference>
<dbReference type="InterPro" id="IPR052895">
    <property type="entry name" value="HetReg/Transcr_Mod"/>
</dbReference>
<organism evidence="2 3">
    <name type="scientific">Clonostachys byssicola</name>
    <dbReference type="NCBI Taxonomy" id="160290"/>
    <lineage>
        <taxon>Eukaryota</taxon>
        <taxon>Fungi</taxon>
        <taxon>Dikarya</taxon>
        <taxon>Ascomycota</taxon>
        <taxon>Pezizomycotina</taxon>
        <taxon>Sordariomycetes</taxon>
        <taxon>Hypocreomycetidae</taxon>
        <taxon>Hypocreales</taxon>
        <taxon>Bionectriaceae</taxon>
        <taxon>Clonostachys</taxon>
    </lineage>
</organism>
<keyword evidence="3" id="KW-1185">Reference proteome</keyword>